<dbReference type="GO" id="GO:0009086">
    <property type="term" value="P:methionine biosynthetic process"/>
    <property type="evidence" value="ECO:0007669"/>
    <property type="project" value="InterPro"/>
</dbReference>
<comment type="cofactor">
    <cofactor evidence="6">
        <name>Zn(2+)</name>
        <dbReference type="ChEBI" id="CHEBI:29105"/>
    </cofactor>
    <text evidence="6">Binds 1 zinc ion per subunit.</text>
</comment>
<feature type="binding site" evidence="6 7">
    <location>
        <position position="299"/>
    </location>
    <ligand>
        <name>Zn(2+)</name>
        <dbReference type="ChEBI" id="CHEBI:29105"/>
    </ligand>
</feature>
<dbReference type="InterPro" id="IPR051524">
    <property type="entry name" value="BHMT"/>
</dbReference>
<evidence type="ECO:0000256" key="3">
    <source>
        <dbReference type="ARBA" id="ARBA00022679"/>
    </source>
</evidence>
<reference evidence="9 10" key="1">
    <citation type="submission" date="2016-11" db="EMBL/GenBank/DDBJ databases">
        <authorList>
            <person name="Jaros S."/>
            <person name="Januszkiewicz K."/>
            <person name="Wedrychowicz H."/>
        </authorList>
    </citation>
    <scope>NUCLEOTIDE SEQUENCE [LARGE SCALE GENOMIC DNA]</scope>
    <source>
        <strain evidence="9 10">DSM 45627</strain>
    </source>
</reference>
<dbReference type="PIRSF" id="PIRSF037505">
    <property type="entry name" value="Betaine_HMT"/>
    <property type="match status" value="1"/>
</dbReference>
<evidence type="ECO:0000256" key="5">
    <source>
        <dbReference type="ARBA" id="ARBA00022833"/>
    </source>
</evidence>
<evidence type="ECO:0000256" key="7">
    <source>
        <dbReference type="PROSITE-ProRule" id="PRU00333"/>
    </source>
</evidence>
<dbReference type="Pfam" id="PF02574">
    <property type="entry name" value="S-methyl_trans"/>
    <property type="match status" value="1"/>
</dbReference>
<evidence type="ECO:0000313" key="10">
    <source>
        <dbReference type="Proteomes" id="UP000186132"/>
    </source>
</evidence>
<dbReference type="OrthoDB" id="9803687at2"/>
<proteinExistence type="predicted"/>
<dbReference type="PANTHER" id="PTHR46120">
    <property type="entry name" value="BETAINE--HOMOCYSTEINE S-METHYLTRANSFERASE 1"/>
    <property type="match status" value="1"/>
</dbReference>
<dbReference type="EMBL" id="FQVU01000004">
    <property type="protein sequence ID" value="SHH10956.1"/>
    <property type="molecule type" value="Genomic_DNA"/>
</dbReference>
<gene>
    <name evidence="9" type="ORF">SAMN05443575_3345</name>
</gene>
<dbReference type="PROSITE" id="PS50970">
    <property type="entry name" value="HCY"/>
    <property type="match status" value="1"/>
</dbReference>
<evidence type="ECO:0000256" key="6">
    <source>
        <dbReference type="PIRSR" id="PIRSR037505-2"/>
    </source>
</evidence>
<dbReference type="InterPro" id="IPR003726">
    <property type="entry name" value="HCY_dom"/>
</dbReference>
<dbReference type="SUPFAM" id="SSF82282">
    <property type="entry name" value="Homocysteine S-methyltransferase"/>
    <property type="match status" value="1"/>
</dbReference>
<keyword evidence="4 6" id="KW-0479">Metal-binding</keyword>
<protein>
    <submittedName>
        <fullName evidence="9">Betaine-homocysteine S-methyltransferase</fullName>
    </submittedName>
</protein>
<feature type="binding site" evidence="6 7">
    <location>
        <position position="217"/>
    </location>
    <ligand>
        <name>Zn(2+)</name>
        <dbReference type="ChEBI" id="CHEBI:29105"/>
    </ligand>
</feature>
<dbReference type="STRING" id="1206085.SAMN05443575_3345"/>
<sequence length="349" mass="37698">MTRSPASRPSARTFEQRLADGVMVGAEGYVFELERRGYVKAGPYVPEVILDAPDALRQLHREFLRAGADVMVALTYYAHREKLRDVGRGDDLEPMNRQAVRIANEIAAEGGALVAGNICNTWCYDPANPAESGAIVRDQYREQLGWAVEEGVDFVISETNDFLGEALVGLEVCQELGLSAMVTLASVRPDTTYDGYDYVEACRRLADAGAAVVGLNCSRGPATMLPLLERIRDSVDVPVAAQPVPYRTDDATPAFESLTGADGGRLFPVRLESAGHTRFEMAEFAREAQAIGIDYVGICCGGSPHLVRAMAEAMGRETPASRYSPALDLHPVLGEGHNDVMGDWSATAS</sequence>
<name>A0A1M5QAP6_9ACTN</name>
<evidence type="ECO:0000259" key="8">
    <source>
        <dbReference type="PROSITE" id="PS50970"/>
    </source>
</evidence>
<dbReference type="Gene3D" id="3.20.20.330">
    <property type="entry name" value="Homocysteine-binding-like domain"/>
    <property type="match status" value="1"/>
</dbReference>
<feature type="domain" description="Hcy-binding" evidence="8">
    <location>
        <begin position="11"/>
        <end position="314"/>
    </location>
</feature>
<organism evidence="9 10">
    <name type="scientific">Jatrophihabitans endophyticus</name>
    <dbReference type="NCBI Taxonomy" id="1206085"/>
    <lineage>
        <taxon>Bacteria</taxon>
        <taxon>Bacillati</taxon>
        <taxon>Actinomycetota</taxon>
        <taxon>Actinomycetes</taxon>
        <taxon>Jatrophihabitantales</taxon>
        <taxon>Jatrophihabitantaceae</taxon>
        <taxon>Jatrophihabitans</taxon>
    </lineage>
</organism>
<accession>A0A1M5QAP6</accession>
<keyword evidence="2 7" id="KW-0489">Methyltransferase</keyword>
<evidence type="ECO:0000256" key="2">
    <source>
        <dbReference type="ARBA" id="ARBA00022603"/>
    </source>
</evidence>
<keyword evidence="5 6" id="KW-0862">Zinc</keyword>
<keyword evidence="3 7" id="KW-0808">Transferase</keyword>
<evidence type="ECO:0000256" key="4">
    <source>
        <dbReference type="ARBA" id="ARBA00022723"/>
    </source>
</evidence>
<dbReference type="Proteomes" id="UP000186132">
    <property type="component" value="Unassembled WGS sequence"/>
</dbReference>
<dbReference type="RefSeq" id="WP_073391527.1">
    <property type="nucleotide sequence ID" value="NZ_FQVU01000004.1"/>
</dbReference>
<dbReference type="GO" id="GO:0047150">
    <property type="term" value="F:betaine-homocysteine S-methyltransferase activity"/>
    <property type="evidence" value="ECO:0007669"/>
    <property type="project" value="TreeGrafter"/>
</dbReference>
<evidence type="ECO:0000313" key="9">
    <source>
        <dbReference type="EMBL" id="SHH10956.1"/>
    </source>
</evidence>
<feature type="binding site" evidence="6 7">
    <location>
        <position position="300"/>
    </location>
    <ligand>
        <name>Zn(2+)</name>
        <dbReference type="ChEBI" id="CHEBI:29105"/>
    </ligand>
</feature>
<dbReference type="GO" id="GO:0008270">
    <property type="term" value="F:zinc ion binding"/>
    <property type="evidence" value="ECO:0007669"/>
    <property type="project" value="InterPro"/>
</dbReference>
<dbReference type="PANTHER" id="PTHR46120:SF1">
    <property type="entry name" value="HCY-BINDING DOMAIN-CONTAINING PROTEIN"/>
    <property type="match status" value="1"/>
</dbReference>
<keyword evidence="10" id="KW-1185">Reference proteome</keyword>
<comment type="pathway">
    <text evidence="1">Amino-acid biosynthesis; L-methionine biosynthesis via de novo pathway; L-methionine from L-homocysteine (BhmT route): step 1/1.</text>
</comment>
<dbReference type="GO" id="GO:0032259">
    <property type="term" value="P:methylation"/>
    <property type="evidence" value="ECO:0007669"/>
    <property type="project" value="UniProtKB-KW"/>
</dbReference>
<dbReference type="InterPro" id="IPR036589">
    <property type="entry name" value="HCY_dom_sf"/>
</dbReference>
<dbReference type="InterPro" id="IPR017226">
    <property type="entry name" value="BHMT-like"/>
</dbReference>
<evidence type="ECO:0000256" key="1">
    <source>
        <dbReference type="ARBA" id="ARBA00005137"/>
    </source>
</evidence>
<dbReference type="AlphaFoldDB" id="A0A1M5QAP6"/>